<dbReference type="Proteomes" id="UP000035036">
    <property type="component" value="Chromosome"/>
</dbReference>
<dbReference type="STRING" id="483547.GSUB_15280"/>
<name>A0A0B5FJU3_9BACT</name>
<protein>
    <submittedName>
        <fullName evidence="3">Addiction module antitoxin RelB</fullName>
    </submittedName>
</protein>
<dbReference type="SUPFAM" id="SSF143011">
    <property type="entry name" value="RelE-like"/>
    <property type="match status" value="1"/>
</dbReference>
<reference evidence="3 4" key="1">
    <citation type="journal article" date="2015" name="Genome Announc.">
        <title>Genomes of Geoalkalibacter ferrihydriticus Z-0531T and Geoalkalibacter subterraneus Red1T, Two Haloalkaliphilic Metal-Reducing Deltaproteobacteria.</title>
        <authorList>
            <person name="Badalamenti J.P."/>
            <person name="Krajmalnik-Brown R."/>
            <person name="Torres C.I."/>
            <person name="Bond D.R."/>
        </authorList>
    </citation>
    <scope>NUCLEOTIDE SEQUENCE [LARGE SCALE GENOMIC DNA]</scope>
    <source>
        <strain evidence="3 4">Red1</strain>
    </source>
</reference>
<dbReference type="Gene3D" id="3.30.2310.20">
    <property type="entry name" value="RelE-like"/>
    <property type="match status" value="1"/>
</dbReference>
<dbReference type="AlphaFoldDB" id="A0A0B5FJU3"/>
<dbReference type="OrthoDB" id="9797723at2"/>
<keyword evidence="4" id="KW-1185">Reference proteome</keyword>
<evidence type="ECO:0000313" key="3">
    <source>
        <dbReference type="EMBL" id="AJF07638.1"/>
    </source>
</evidence>
<dbReference type="PANTHER" id="PTHR35601:SF1">
    <property type="entry name" value="TOXIN RELE"/>
    <property type="match status" value="1"/>
</dbReference>
<dbReference type="InterPro" id="IPR007712">
    <property type="entry name" value="RelE/ParE_toxin"/>
</dbReference>
<accession>A0A0B5FJU3</accession>
<gene>
    <name evidence="3" type="ORF">GSUB_15280</name>
</gene>
<dbReference type="EMBL" id="CP010311">
    <property type="protein sequence ID" value="AJF07638.1"/>
    <property type="molecule type" value="Genomic_DNA"/>
</dbReference>
<sequence>MTRFGGRGVFSVVYHPQVKARDIPKLNGDIRQRIRKAVEARLMVAPQEYGEPLRKTLRGYWELRVGDYRIVFKVEGDEILILGICHRKEVYPLMEKRQ</sequence>
<organism evidence="3 4">
    <name type="scientific">Geoalkalibacter subterraneus</name>
    <dbReference type="NCBI Taxonomy" id="483547"/>
    <lineage>
        <taxon>Bacteria</taxon>
        <taxon>Pseudomonadati</taxon>
        <taxon>Thermodesulfobacteriota</taxon>
        <taxon>Desulfuromonadia</taxon>
        <taxon>Desulfuromonadales</taxon>
        <taxon>Geoalkalibacteraceae</taxon>
        <taxon>Geoalkalibacter</taxon>
    </lineage>
</organism>
<dbReference type="KEGG" id="gsb:GSUB_15280"/>
<dbReference type="InterPro" id="IPR035093">
    <property type="entry name" value="RelE/ParE_toxin_dom_sf"/>
</dbReference>
<dbReference type="HOGENOM" id="CLU_155761_1_0_7"/>
<keyword evidence="2" id="KW-1277">Toxin-antitoxin system</keyword>
<evidence type="ECO:0000256" key="1">
    <source>
        <dbReference type="ARBA" id="ARBA00006226"/>
    </source>
</evidence>
<proteinExistence type="inferred from homology"/>
<dbReference type="Pfam" id="PF05016">
    <property type="entry name" value="ParE_toxin"/>
    <property type="match status" value="1"/>
</dbReference>
<evidence type="ECO:0000256" key="2">
    <source>
        <dbReference type="ARBA" id="ARBA00022649"/>
    </source>
</evidence>
<dbReference type="PANTHER" id="PTHR35601">
    <property type="entry name" value="TOXIN RELE"/>
    <property type="match status" value="1"/>
</dbReference>
<evidence type="ECO:0000313" key="4">
    <source>
        <dbReference type="Proteomes" id="UP000035036"/>
    </source>
</evidence>
<comment type="similarity">
    <text evidence="1">Belongs to the RelE toxin family.</text>
</comment>